<reference evidence="2" key="1">
    <citation type="submission" date="2018-11" db="EMBL/GenBank/DDBJ databases">
        <authorList>
            <consortium name="Pathogen Informatics"/>
        </authorList>
    </citation>
    <scope>NUCLEOTIDE SEQUENCE</scope>
</reference>
<evidence type="ECO:0000256" key="1">
    <source>
        <dbReference type="SAM" id="MobiDB-lite"/>
    </source>
</evidence>
<feature type="region of interest" description="Disordered" evidence="1">
    <location>
        <begin position="1"/>
        <end position="200"/>
    </location>
</feature>
<feature type="compositionally biased region" description="Basic residues" evidence="1">
    <location>
        <begin position="181"/>
        <end position="197"/>
    </location>
</feature>
<protein>
    <submittedName>
        <fullName evidence="2">Uncharacterized protein</fullName>
    </submittedName>
</protein>
<keyword evidence="3" id="KW-1185">Reference proteome</keyword>
<proteinExistence type="predicted"/>
<name>A0A3S5C3M0_9PLAT</name>
<sequence>MSSCAGRLDQATGCRDPGLFEPPLRNPSPGQCVGQSHLPQASATRRSKPARSRSPDDAWPPGTAAGLACQPSGHGPLHRQTMAVQRKDAQFPRGRHRLRGTSRGGMPPQGSTDKSAPIDNRSAEGDEEASESEPVVAPGAGGTRASASEVASSPYQGSVPLIHVKPQSLDVRGTGEGGHHLQQKARHPAVGHQRKPSKPPARLVQTLEGRSIAHDHSLGPMRGLVVPLRQPGQLGPWGIAKRTAQRPLHQPQQPHKVVQPGLNPLQAQSRSDMPVPPAAASRLVMVLRALPHSNGWAIAKVRFYSQIFLVYVHREKNFDTPRRLTKM</sequence>
<evidence type="ECO:0000313" key="2">
    <source>
        <dbReference type="EMBL" id="VEL33041.1"/>
    </source>
</evidence>
<comment type="caution">
    <text evidence="2">The sequence shown here is derived from an EMBL/GenBank/DDBJ whole genome shotgun (WGS) entry which is preliminary data.</text>
</comment>
<dbReference type="Proteomes" id="UP000784294">
    <property type="component" value="Unassembled WGS sequence"/>
</dbReference>
<gene>
    <name evidence="2" type="ORF">PXEA_LOCUS26481</name>
</gene>
<feature type="compositionally biased region" description="Polar residues" evidence="1">
    <location>
        <begin position="33"/>
        <end position="44"/>
    </location>
</feature>
<evidence type="ECO:0000313" key="3">
    <source>
        <dbReference type="Proteomes" id="UP000784294"/>
    </source>
</evidence>
<accession>A0A3S5C3M0</accession>
<dbReference type="EMBL" id="CAAALY010245074">
    <property type="protein sequence ID" value="VEL33041.1"/>
    <property type="molecule type" value="Genomic_DNA"/>
</dbReference>
<organism evidence="2 3">
    <name type="scientific">Protopolystoma xenopodis</name>
    <dbReference type="NCBI Taxonomy" id="117903"/>
    <lineage>
        <taxon>Eukaryota</taxon>
        <taxon>Metazoa</taxon>
        <taxon>Spiralia</taxon>
        <taxon>Lophotrochozoa</taxon>
        <taxon>Platyhelminthes</taxon>
        <taxon>Monogenea</taxon>
        <taxon>Polyopisthocotylea</taxon>
        <taxon>Polystomatidea</taxon>
        <taxon>Polystomatidae</taxon>
        <taxon>Protopolystoma</taxon>
    </lineage>
</organism>
<feature type="compositionally biased region" description="Polar residues" evidence="1">
    <location>
        <begin position="145"/>
        <end position="156"/>
    </location>
</feature>
<dbReference type="AlphaFoldDB" id="A0A3S5C3M0"/>